<accession>A0AAD7V6Q4</accession>
<gene>
    <name evidence="7" type="ORF">O0I10_005009</name>
</gene>
<dbReference type="EMBL" id="JARTCD010000019">
    <property type="protein sequence ID" value="KAJ8659295.1"/>
    <property type="molecule type" value="Genomic_DNA"/>
</dbReference>
<protein>
    <recommendedName>
        <fullName evidence="6">C2H2-type domain-containing protein</fullName>
    </recommendedName>
</protein>
<dbReference type="RefSeq" id="XP_058344208.1">
    <property type="nucleotide sequence ID" value="XM_058485058.1"/>
</dbReference>
<dbReference type="SUPFAM" id="SSF57667">
    <property type="entry name" value="beta-beta-alpha zinc fingers"/>
    <property type="match status" value="1"/>
</dbReference>
<sequence length="298" mass="33293">MMYYQEDYYANEQQQQHHQHQEATAAYMVDPFMLQHAQQQHYPATVNEDNTYELGLDLATGTTTSCLYSMSSSSPSVPEQLPSPIDASMAIVPPPALDCDTLTYPPFYSPDHSTVPSPVNDGFDFFTSSYSPPMQDDLPTPPPLSGFHHHQYDATTTSLLFDTPYSPPESPIDTQCFAHDLGCHEPSTTTSPIVATTITNDTTPAPSRATTTTTTNNTIDDSRPFACPMCSRAFKRKHDLQRHVRVHTGAKPYACLCCKKAFARTDALKRHLRMEEACRTSPEIQAMKCAGKRRYRNL</sequence>
<evidence type="ECO:0000313" key="8">
    <source>
        <dbReference type="Proteomes" id="UP001234581"/>
    </source>
</evidence>
<feature type="domain" description="C2H2-type" evidence="6">
    <location>
        <begin position="225"/>
        <end position="252"/>
    </location>
</feature>
<dbReference type="PANTHER" id="PTHR24408">
    <property type="entry name" value="ZINC FINGER PROTEIN"/>
    <property type="match status" value="1"/>
</dbReference>
<dbReference type="InterPro" id="IPR036236">
    <property type="entry name" value="Znf_C2H2_sf"/>
</dbReference>
<dbReference type="GeneID" id="83212422"/>
<dbReference type="PROSITE" id="PS50157">
    <property type="entry name" value="ZINC_FINGER_C2H2_2"/>
    <property type="match status" value="2"/>
</dbReference>
<proteinExistence type="predicted"/>
<keyword evidence="8" id="KW-1185">Reference proteome</keyword>
<dbReference type="GO" id="GO:0005634">
    <property type="term" value="C:nucleus"/>
    <property type="evidence" value="ECO:0007669"/>
    <property type="project" value="TreeGrafter"/>
</dbReference>
<dbReference type="GO" id="GO:0000978">
    <property type="term" value="F:RNA polymerase II cis-regulatory region sequence-specific DNA binding"/>
    <property type="evidence" value="ECO:0007669"/>
    <property type="project" value="UniProtKB-ARBA"/>
</dbReference>
<evidence type="ECO:0000259" key="6">
    <source>
        <dbReference type="PROSITE" id="PS50157"/>
    </source>
</evidence>
<evidence type="ECO:0000256" key="2">
    <source>
        <dbReference type="ARBA" id="ARBA00022737"/>
    </source>
</evidence>
<keyword evidence="2" id="KW-0677">Repeat</keyword>
<dbReference type="AlphaFoldDB" id="A0AAD7V6Q4"/>
<evidence type="ECO:0000256" key="1">
    <source>
        <dbReference type="ARBA" id="ARBA00022723"/>
    </source>
</evidence>
<evidence type="ECO:0000256" key="4">
    <source>
        <dbReference type="ARBA" id="ARBA00022833"/>
    </source>
</evidence>
<keyword evidence="1" id="KW-0479">Metal-binding</keyword>
<keyword evidence="3 5" id="KW-0863">Zinc-finger</keyword>
<dbReference type="GO" id="GO:0008270">
    <property type="term" value="F:zinc ion binding"/>
    <property type="evidence" value="ECO:0007669"/>
    <property type="project" value="UniProtKB-KW"/>
</dbReference>
<dbReference type="FunFam" id="3.30.160.60:FF:000446">
    <property type="entry name" value="Zinc finger protein"/>
    <property type="match status" value="1"/>
</dbReference>
<dbReference type="Pfam" id="PF00096">
    <property type="entry name" value="zf-C2H2"/>
    <property type="match status" value="1"/>
</dbReference>
<dbReference type="PROSITE" id="PS00028">
    <property type="entry name" value="ZINC_FINGER_C2H2_1"/>
    <property type="match status" value="1"/>
</dbReference>
<evidence type="ECO:0000256" key="3">
    <source>
        <dbReference type="ARBA" id="ARBA00022771"/>
    </source>
</evidence>
<feature type="domain" description="C2H2-type" evidence="6">
    <location>
        <begin position="253"/>
        <end position="280"/>
    </location>
</feature>
<keyword evidence="4" id="KW-0862">Zinc</keyword>
<dbReference type="Proteomes" id="UP001234581">
    <property type="component" value="Unassembled WGS sequence"/>
</dbReference>
<dbReference type="PANTHER" id="PTHR24408:SF58">
    <property type="entry name" value="TRANSCRIPTION FACTOR (TFIIIA), PUTATIVE (AFU_ORTHOLOGUE AFUA_1G05150)-RELATED"/>
    <property type="match status" value="1"/>
</dbReference>
<comment type="caution">
    <text evidence="7">The sequence shown here is derived from an EMBL/GenBank/DDBJ whole genome shotgun (WGS) entry which is preliminary data.</text>
</comment>
<reference evidence="7 8" key="1">
    <citation type="submission" date="2023-03" db="EMBL/GenBank/DDBJ databases">
        <title>Genome sequence of Lichtheimia ornata CBS 291.66.</title>
        <authorList>
            <person name="Mohabir J.T."/>
            <person name="Shea T.P."/>
            <person name="Kurbessoian T."/>
            <person name="Berby B."/>
            <person name="Fontaine J."/>
            <person name="Livny J."/>
            <person name="Gnirke A."/>
            <person name="Stajich J.E."/>
            <person name="Cuomo C.A."/>
        </authorList>
    </citation>
    <scope>NUCLEOTIDE SEQUENCE [LARGE SCALE GENOMIC DNA]</scope>
    <source>
        <strain evidence="7">CBS 291.66</strain>
    </source>
</reference>
<dbReference type="GO" id="GO:0000981">
    <property type="term" value="F:DNA-binding transcription factor activity, RNA polymerase II-specific"/>
    <property type="evidence" value="ECO:0007669"/>
    <property type="project" value="UniProtKB-ARBA"/>
</dbReference>
<organism evidence="7 8">
    <name type="scientific">Lichtheimia ornata</name>
    <dbReference type="NCBI Taxonomy" id="688661"/>
    <lineage>
        <taxon>Eukaryota</taxon>
        <taxon>Fungi</taxon>
        <taxon>Fungi incertae sedis</taxon>
        <taxon>Mucoromycota</taxon>
        <taxon>Mucoromycotina</taxon>
        <taxon>Mucoromycetes</taxon>
        <taxon>Mucorales</taxon>
        <taxon>Lichtheimiaceae</taxon>
        <taxon>Lichtheimia</taxon>
    </lineage>
</organism>
<dbReference type="SMART" id="SM00355">
    <property type="entry name" value="ZnF_C2H2"/>
    <property type="match status" value="2"/>
</dbReference>
<dbReference type="FunFam" id="3.30.160.60:FF:000072">
    <property type="entry name" value="zinc finger protein 143 isoform X1"/>
    <property type="match status" value="1"/>
</dbReference>
<name>A0AAD7V6Q4_9FUNG</name>
<dbReference type="InterPro" id="IPR013087">
    <property type="entry name" value="Znf_C2H2_type"/>
</dbReference>
<dbReference type="Gene3D" id="3.30.160.60">
    <property type="entry name" value="Classic Zinc Finger"/>
    <property type="match status" value="2"/>
</dbReference>
<evidence type="ECO:0000256" key="5">
    <source>
        <dbReference type="PROSITE-ProRule" id="PRU00042"/>
    </source>
</evidence>
<evidence type="ECO:0000313" key="7">
    <source>
        <dbReference type="EMBL" id="KAJ8659295.1"/>
    </source>
</evidence>